<feature type="transmembrane region" description="Helical" evidence="7">
    <location>
        <begin position="383"/>
        <end position="401"/>
    </location>
</feature>
<evidence type="ECO:0000313" key="9">
    <source>
        <dbReference type="EMBL" id="MBK1895139.1"/>
    </source>
</evidence>
<feature type="transmembrane region" description="Helical" evidence="7">
    <location>
        <begin position="51"/>
        <end position="71"/>
    </location>
</feature>
<protein>
    <submittedName>
        <fullName evidence="9">MFS transporter</fullName>
    </submittedName>
</protein>
<evidence type="ECO:0000256" key="2">
    <source>
        <dbReference type="ARBA" id="ARBA00022448"/>
    </source>
</evidence>
<accession>A0ABS1FRW3</accession>
<dbReference type="PROSITE" id="PS50850">
    <property type="entry name" value="MFS"/>
    <property type="match status" value="1"/>
</dbReference>
<dbReference type="Pfam" id="PF05977">
    <property type="entry name" value="MFS_3"/>
    <property type="match status" value="1"/>
</dbReference>
<reference evidence="10" key="1">
    <citation type="submission" date="2021-01" db="EMBL/GenBank/DDBJ databases">
        <title>Genome public.</title>
        <authorList>
            <person name="Liu C."/>
            <person name="Sun Q."/>
        </authorList>
    </citation>
    <scope>NUCLEOTIDE SEQUENCE [LARGE SCALE GENOMIC DNA]</scope>
    <source>
        <strain evidence="10">YIM B02567</strain>
    </source>
</reference>
<sequence length="422" mass="46308">MMSISNVSTFRAFKSDNFKYYFAGRSISQFGTWMQRTAIVWLVYSLTHSSFMLGVTVFAEQFPSFLFSFVGGVAADRYNRSTIIRWTQIAAVVQTSLLAILFLTNHIVVWQILSLSVVLGIINAFDVPARQTMIGQVVREEGDVPSALSLSAAMSSVSKVLGPAVAGFVLEHWNVGFCFVLNAIGFMAVIGCFAMMKLPPYEKRITDKKVISEFKEGISYLKNEPRIGLVILMLSLIGLLVLPYDTLIPEVAKMTFKGGAATFGYISGFIGLGAVSGTILLASLKRNDNLRFYLIMSTVILGIGLIFFSQTTNFYWAMLFVVFTGFGSVMQFTSCNIIVQSEAAAHMKGRAISILLTAIFGMLPLGSLLTGFASEHIGSSNTLLIQGFLAILIAICFYRLFTTSKKKQVSSLESEELTNTTI</sequence>
<keyword evidence="10" id="KW-1185">Reference proteome</keyword>
<dbReference type="RefSeq" id="WP_200243855.1">
    <property type="nucleotide sequence ID" value="NZ_JAENHK010000005.1"/>
</dbReference>
<feature type="transmembrane region" description="Helical" evidence="7">
    <location>
        <begin position="172"/>
        <end position="196"/>
    </location>
</feature>
<evidence type="ECO:0000256" key="1">
    <source>
        <dbReference type="ARBA" id="ARBA00004651"/>
    </source>
</evidence>
<keyword evidence="4 7" id="KW-0812">Transmembrane</keyword>
<dbReference type="InterPro" id="IPR010290">
    <property type="entry name" value="TM_effector"/>
</dbReference>
<keyword evidence="3" id="KW-1003">Cell membrane</keyword>
<feature type="transmembrane region" description="Helical" evidence="7">
    <location>
        <begin position="290"/>
        <end position="308"/>
    </location>
</feature>
<dbReference type="PANTHER" id="PTHR23513:SF11">
    <property type="entry name" value="STAPHYLOFERRIN A TRANSPORTER"/>
    <property type="match status" value="1"/>
</dbReference>
<evidence type="ECO:0000256" key="7">
    <source>
        <dbReference type="SAM" id="Phobius"/>
    </source>
</evidence>
<proteinExistence type="predicted"/>
<dbReference type="SUPFAM" id="SSF103473">
    <property type="entry name" value="MFS general substrate transporter"/>
    <property type="match status" value="1"/>
</dbReference>
<dbReference type="Proteomes" id="UP000628669">
    <property type="component" value="Unassembled WGS sequence"/>
</dbReference>
<evidence type="ECO:0000259" key="8">
    <source>
        <dbReference type="PROSITE" id="PS50850"/>
    </source>
</evidence>
<comment type="subcellular location">
    <subcellularLocation>
        <location evidence="1">Cell membrane</location>
        <topology evidence="1">Multi-pass membrane protein</topology>
    </subcellularLocation>
</comment>
<evidence type="ECO:0000256" key="6">
    <source>
        <dbReference type="ARBA" id="ARBA00023136"/>
    </source>
</evidence>
<dbReference type="Gene3D" id="1.20.1250.20">
    <property type="entry name" value="MFS general substrate transporter like domains"/>
    <property type="match status" value="1"/>
</dbReference>
<keyword evidence="6 7" id="KW-0472">Membrane</keyword>
<dbReference type="EMBL" id="JAENHK010000005">
    <property type="protein sequence ID" value="MBK1895139.1"/>
    <property type="molecule type" value="Genomic_DNA"/>
</dbReference>
<gene>
    <name evidence="9" type="ORF">JHL15_05140</name>
</gene>
<feature type="transmembrane region" description="Helical" evidence="7">
    <location>
        <begin position="351"/>
        <end position="371"/>
    </location>
</feature>
<name>A0ABS1FRW3_9FLAO</name>
<evidence type="ECO:0000313" key="10">
    <source>
        <dbReference type="Proteomes" id="UP000628669"/>
    </source>
</evidence>
<feature type="transmembrane region" description="Helical" evidence="7">
    <location>
        <begin position="264"/>
        <end position="283"/>
    </location>
</feature>
<dbReference type="InterPro" id="IPR036259">
    <property type="entry name" value="MFS_trans_sf"/>
</dbReference>
<evidence type="ECO:0000256" key="4">
    <source>
        <dbReference type="ARBA" id="ARBA00022692"/>
    </source>
</evidence>
<keyword evidence="5 7" id="KW-1133">Transmembrane helix</keyword>
<feature type="transmembrane region" description="Helical" evidence="7">
    <location>
        <begin position="314"/>
        <end position="339"/>
    </location>
</feature>
<dbReference type="PANTHER" id="PTHR23513">
    <property type="entry name" value="INTEGRAL MEMBRANE EFFLUX PROTEIN-RELATED"/>
    <property type="match status" value="1"/>
</dbReference>
<keyword evidence="2" id="KW-0813">Transport</keyword>
<evidence type="ECO:0000256" key="5">
    <source>
        <dbReference type="ARBA" id="ARBA00022989"/>
    </source>
</evidence>
<feature type="transmembrane region" description="Helical" evidence="7">
    <location>
        <begin position="227"/>
        <end position="244"/>
    </location>
</feature>
<comment type="caution">
    <text evidence="9">The sequence shown here is derived from an EMBL/GenBank/DDBJ whole genome shotgun (WGS) entry which is preliminary data.</text>
</comment>
<feature type="domain" description="Major facilitator superfamily (MFS) profile" evidence="8">
    <location>
        <begin position="1"/>
        <end position="405"/>
    </location>
</feature>
<evidence type="ECO:0000256" key="3">
    <source>
        <dbReference type="ARBA" id="ARBA00022475"/>
    </source>
</evidence>
<dbReference type="InterPro" id="IPR020846">
    <property type="entry name" value="MFS_dom"/>
</dbReference>
<dbReference type="CDD" id="cd06173">
    <property type="entry name" value="MFS_MefA_like"/>
    <property type="match status" value="1"/>
</dbReference>
<organism evidence="9 10">
    <name type="scientific">Chryseobacterium paridis</name>
    <dbReference type="NCBI Taxonomy" id="2800328"/>
    <lineage>
        <taxon>Bacteria</taxon>
        <taxon>Pseudomonadati</taxon>
        <taxon>Bacteroidota</taxon>
        <taxon>Flavobacteriia</taxon>
        <taxon>Flavobacteriales</taxon>
        <taxon>Weeksellaceae</taxon>
        <taxon>Chryseobacterium group</taxon>
        <taxon>Chryseobacterium</taxon>
    </lineage>
</organism>